<reference evidence="10 11" key="1">
    <citation type="submission" date="2019-07" db="EMBL/GenBank/DDBJ databases">
        <title>Cryptosporangium phraense sp. nov., isolated from plant litter.</title>
        <authorList>
            <person name="Suriyachadkun C."/>
        </authorList>
    </citation>
    <scope>NUCLEOTIDE SEQUENCE [LARGE SCALE GENOMIC DNA]</scope>
    <source>
        <strain evidence="10 11">A-T 5661</strain>
    </source>
</reference>
<dbReference type="AlphaFoldDB" id="A0A545AUH3"/>
<feature type="transmembrane region" description="Helical" evidence="7">
    <location>
        <begin position="93"/>
        <end position="115"/>
    </location>
</feature>
<evidence type="ECO:0000256" key="2">
    <source>
        <dbReference type="ARBA" id="ARBA00022448"/>
    </source>
</evidence>
<comment type="caution">
    <text evidence="10">The sequence shown here is derived from an EMBL/GenBank/DDBJ whole genome shotgun (WGS) entry which is preliminary data.</text>
</comment>
<keyword evidence="3" id="KW-1003">Cell membrane</keyword>
<keyword evidence="4 7" id="KW-0812">Transmembrane</keyword>
<keyword evidence="2 7" id="KW-0813">Transport</keyword>
<dbReference type="OrthoDB" id="3521657at2"/>
<dbReference type="Proteomes" id="UP000317982">
    <property type="component" value="Unassembled WGS sequence"/>
</dbReference>
<feature type="region of interest" description="Disordered" evidence="8">
    <location>
        <begin position="1"/>
        <end position="22"/>
    </location>
</feature>
<name>A0A545AUH3_9ACTN</name>
<dbReference type="GO" id="GO:0055085">
    <property type="term" value="P:transmembrane transport"/>
    <property type="evidence" value="ECO:0007669"/>
    <property type="project" value="InterPro"/>
</dbReference>
<feature type="domain" description="ABC transmembrane type-1" evidence="9">
    <location>
        <begin position="89"/>
        <end position="280"/>
    </location>
</feature>
<feature type="transmembrane region" description="Helical" evidence="7">
    <location>
        <begin position="127"/>
        <end position="148"/>
    </location>
</feature>
<dbReference type="GO" id="GO:0005886">
    <property type="term" value="C:plasma membrane"/>
    <property type="evidence" value="ECO:0007669"/>
    <property type="project" value="UniProtKB-SubCell"/>
</dbReference>
<dbReference type="PANTHER" id="PTHR43744">
    <property type="entry name" value="ABC TRANSPORTER PERMEASE PROTEIN MG189-RELATED-RELATED"/>
    <property type="match status" value="1"/>
</dbReference>
<dbReference type="PANTHER" id="PTHR43744:SF12">
    <property type="entry name" value="ABC TRANSPORTER PERMEASE PROTEIN MG189-RELATED"/>
    <property type="match status" value="1"/>
</dbReference>
<evidence type="ECO:0000259" key="9">
    <source>
        <dbReference type="PROSITE" id="PS50928"/>
    </source>
</evidence>
<dbReference type="PROSITE" id="PS50928">
    <property type="entry name" value="ABC_TM1"/>
    <property type="match status" value="1"/>
</dbReference>
<evidence type="ECO:0000313" key="11">
    <source>
        <dbReference type="Proteomes" id="UP000317982"/>
    </source>
</evidence>
<evidence type="ECO:0000313" key="10">
    <source>
        <dbReference type="EMBL" id="TQS44245.1"/>
    </source>
</evidence>
<keyword evidence="6 7" id="KW-0472">Membrane</keyword>
<dbReference type="RefSeq" id="WP_142705239.1">
    <property type="nucleotide sequence ID" value="NZ_VIRS01000009.1"/>
</dbReference>
<dbReference type="InParanoid" id="A0A545AUH3"/>
<gene>
    <name evidence="10" type="ORF">FL583_15000</name>
</gene>
<keyword evidence="5 7" id="KW-1133">Transmembrane helix</keyword>
<dbReference type="SUPFAM" id="SSF161098">
    <property type="entry name" value="MetI-like"/>
    <property type="match status" value="1"/>
</dbReference>
<proteinExistence type="inferred from homology"/>
<comment type="subcellular location">
    <subcellularLocation>
        <location evidence="1 7">Cell membrane</location>
        <topology evidence="1 7">Multi-pass membrane protein</topology>
    </subcellularLocation>
</comment>
<evidence type="ECO:0000256" key="3">
    <source>
        <dbReference type="ARBA" id="ARBA00022475"/>
    </source>
</evidence>
<evidence type="ECO:0000256" key="6">
    <source>
        <dbReference type="ARBA" id="ARBA00023136"/>
    </source>
</evidence>
<organism evidence="10 11">
    <name type="scientific">Cryptosporangium phraense</name>
    <dbReference type="NCBI Taxonomy" id="2593070"/>
    <lineage>
        <taxon>Bacteria</taxon>
        <taxon>Bacillati</taxon>
        <taxon>Actinomycetota</taxon>
        <taxon>Actinomycetes</taxon>
        <taxon>Cryptosporangiales</taxon>
        <taxon>Cryptosporangiaceae</taxon>
        <taxon>Cryptosporangium</taxon>
    </lineage>
</organism>
<comment type="similarity">
    <text evidence="7">Belongs to the binding-protein-dependent transport system permease family.</text>
</comment>
<dbReference type="EMBL" id="VIRS01000009">
    <property type="protein sequence ID" value="TQS44245.1"/>
    <property type="molecule type" value="Genomic_DNA"/>
</dbReference>
<evidence type="ECO:0000256" key="4">
    <source>
        <dbReference type="ARBA" id="ARBA00022692"/>
    </source>
</evidence>
<feature type="transmembrane region" description="Helical" evidence="7">
    <location>
        <begin position="29"/>
        <end position="50"/>
    </location>
</feature>
<protein>
    <submittedName>
        <fullName evidence="10">Carbohydrate ABC transporter permease</fullName>
    </submittedName>
</protein>
<feature type="transmembrane region" description="Helical" evidence="7">
    <location>
        <begin position="213"/>
        <end position="235"/>
    </location>
</feature>
<dbReference type="InterPro" id="IPR035906">
    <property type="entry name" value="MetI-like_sf"/>
</dbReference>
<dbReference type="Pfam" id="PF00528">
    <property type="entry name" value="BPD_transp_1"/>
    <property type="match status" value="1"/>
</dbReference>
<evidence type="ECO:0000256" key="5">
    <source>
        <dbReference type="ARBA" id="ARBA00022989"/>
    </source>
</evidence>
<keyword evidence="11" id="KW-1185">Reference proteome</keyword>
<evidence type="ECO:0000256" key="7">
    <source>
        <dbReference type="RuleBase" id="RU363032"/>
    </source>
</evidence>
<sequence length="294" mass="31732">MSTSVLSRPKTETASSPPPRRRRRFRANVPAGIAASFWFLIVAVPLYFIVVTSVRTQDAYVADGPLDLPTKFTLHNYANVLDLGFGTFLRNSVIAAAATVIVTLGLALPASYAIVRGQSRWVRNAFNLFLLGLAIPAQAVIIPIFLIITRLHLYDSLTAIILPTAAFSLPMAVLVLTSALRDVPNELYEAMTVDGASPAVLFRRLVLPLSRPALASVGIFSGLNAWNGFLFPLVLTQSESQRVLPLGLWNFQSQYGTDVPGLLAAVVLSALPVLALYLFGRRQLLSGLAAGFGK</sequence>
<feature type="transmembrane region" description="Helical" evidence="7">
    <location>
        <begin position="160"/>
        <end position="180"/>
    </location>
</feature>
<dbReference type="InterPro" id="IPR000515">
    <property type="entry name" value="MetI-like"/>
</dbReference>
<evidence type="ECO:0000256" key="1">
    <source>
        <dbReference type="ARBA" id="ARBA00004651"/>
    </source>
</evidence>
<evidence type="ECO:0000256" key="8">
    <source>
        <dbReference type="SAM" id="MobiDB-lite"/>
    </source>
</evidence>
<dbReference type="CDD" id="cd06261">
    <property type="entry name" value="TM_PBP2"/>
    <property type="match status" value="1"/>
</dbReference>
<feature type="transmembrane region" description="Helical" evidence="7">
    <location>
        <begin position="259"/>
        <end position="279"/>
    </location>
</feature>
<accession>A0A545AUH3</accession>
<dbReference type="Gene3D" id="1.10.3720.10">
    <property type="entry name" value="MetI-like"/>
    <property type="match status" value="1"/>
</dbReference>